<dbReference type="Proteomes" id="UP000028186">
    <property type="component" value="Chromosome I"/>
</dbReference>
<dbReference type="PANTHER" id="PTHR43000">
    <property type="entry name" value="DTDP-D-GLUCOSE 4,6-DEHYDRATASE-RELATED"/>
    <property type="match status" value="1"/>
</dbReference>
<dbReference type="RefSeq" id="WP_051899641.1">
    <property type="nucleotide sequence ID" value="NZ_HG938355.1"/>
</dbReference>
<dbReference type="InterPro" id="IPR016040">
    <property type="entry name" value="NAD(P)-bd_dom"/>
</dbReference>
<dbReference type="eggNOG" id="COG0451">
    <property type="taxonomic scope" value="Bacteria"/>
</dbReference>
<dbReference type="InterPro" id="IPR013445">
    <property type="entry name" value="CDP_4_6_deHydtase"/>
</dbReference>
<evidence type="ECO:0000259" key="1">
    <source>
        <dbReference type="Pfam" id="PF16363"/>
    </source>
</evidence>
<evidence type="ECO:0000313" key="2">
    <source>
        <dbReference type="EMBL" id="CDN52613.1"/>
    </source>
</evidence>
<dbReference type="HOGENOM" id="CLU_007383_1_7_5"/>
<dbReference type="InterPro" id="IPR036291">
    <property type="entry name" value="NAD(P)-bd_dom_sf"/>
</dbReference>
<sequence>MENLAVSGGAQPSHAFWEGKRVLLTGHTGFKGAWLSIWLGRLGATVTGVALPPETRPSLFALARPDLKESHFQDIRDAARLAELVRSASPDIVMHLGAQALVRPSYQDPLGTFATNVLGTANLLEAVRSVPSARVVVAITTDKVYRNLEHAFPYRETDHLGGHDPYSASKAASEIIIASYRDSFLREKGVAVASARAGNVIGGGDWSADRLLPDAVRAWQSGNSLSVRRPEAKRPWQHVLEPLLAYLVLAERLWSDPSIGDAFNFGPISHEAAPVRQVIEIARASYGRGEVEYGDGTEGPHEAGWLALETAKARHMLGIEPRWSLAEAVDRTMRWYRAQNDGADARALCEAEIDEYEARP</sequence>
<feature type="domain" description="NAD(P)-binding" evidence="1">
    <location>
        <begin position="23"/>
        <end position="331"/>
    </location>
</feature>
<dbReference type="Gene3D" id="3.90.25.10">
    <property type="entry name" value="UDP-galactose 4-epimerase, domain 1"/>
    <property type="match status" value="1"/>
</dbReference>
<dbReference type="Pfam" id="PF16363">
    <property type="entry name" value="GDP_Man_Dehyd"/>
    <property type="match status" value="1"/>
</dbReference>
<dbReference type="KEGG" id="ngl:RG1141_CH02480"/>
<proteinExistence type="predicted"/>
<dbReference type="PATRIC" id="fig|1028801.3.peg.241"/>
<dbReference type="SUPFAM" id="SSF51735">
    <property type="entry name" value="NAD(P)-binding Rossmann-fold domains"/>
    <property type="match status" value="1"/>
</dbReference>
<dbReference type="NCBIfam" id="TIGR02622">
    <property type="entry name" value="CDP_4_6_dhtase"/>
    <property type="match status" value="1"/>
</dbReference>
<accession>A0A068T2H7</accession>
<dbReference type="EMBL" id="HG938355">
    <property type="protein sequence ID" value="CDN52613.1"/>
    <property type="molecule type" value="Genomic_DNA"/>
</dbReference>
<gene>
    <name evidence="2" type="ORF">RG1141_CH02480</name>
</gene>
<dbReference type="Gene3D" id="3.40.50.720">
    <property type="entry name" value="NAD(P)-binding Rossmann-like Domain"/>
    <property type="match status" value="1"/>
</dbReference>
<reference evidence="3" key="1">
    <citation type="journal article" date="2014" name="BMC Genomics">
        <title>Genome sequencing of two Neorhizobium galegae strains reveals a noeT gene responsible for the unusual acetylation of the nodulation factors.</title>
        <authorList>
            <person name="Osterman J."/>
            <person name="Marsh J."/>
            <person name="Laine P.K."/>
            <person name="Zeng Z."/>
            <person name="Alatalo E."/>
            <person name="Sullivan J.T."/>
            <person name="Young J.P."/>
            <person name="Thomas-Oates J."/>
            <person name="Paulin L."/>
            <person name="Lindstrom K."/>
        </authorList>
    </citation>
    <scope>NUCLEOTIDE SEQUENCE [LARGE SCALE GENOMIC DNA]</scope>
    <source>
        <strain evidence="3">HAMBI 1141</strain>
    </source>
</reference>
<evidence type="ECO:0000313" key="3">
    <source>
        <dbReference type="Proteomes" id="UP000028186"/>
    </source>
</evidence>
<dbReference type="CDD" id="cd05252">
    <property type="entry name" value="CDP_GD_SDR_e"/>
    <property type="match status" value="1"/>
</dbReference>
<dbReference type="AlphaFoldDB" id="A0A068T2H7"/>
<name>A0A068T2H7_NEOGA</name>
<protein>
    <submittedName>
        <fullName evidence="2">CDP-glucose 4,6-dehydratase</fullName>
    </submittedName>
</protein>
<organism evidence="2 3">
    <name type="scientific">Neorhizobium galegae bv. officinalis bv. officinalis str. HAMBI 1141</name>
    <dbReference type="NCBI Taxonomy" id="1028801"/>
    <lineage>
        <taxon>Bacteria</taxon>
        <taxon>Pseudomonadati</taxon>
        <taxon>Pseudomonadota</taxon>
        <taxon>Alphaproteobacteria</taxon>
        <taxon>Hyphomicrobiales</taxon>
        <taxon>Rhizobiaceae</taxon>
        <taxon>Rhizobium/Agrobacterium group</taxon>
        <taxon>Neorhizobium</taxon>
    </lineage>
</organism>